<dbReference type="EMBL" id="CACRZD030000006">
    <property type="protein sequence ID" value="CAA6660889.1"/>
    <property type="molecule type" value="Genomic_DNA"/>
</dbReference>
<evidence type="ECO:0000313" key="3">
    <source>
        <dbReference type="Proteomes" id="UP001189122"/>
    </source>
</evidence>
<evidence type="ECO:0000313" key="2">
    <source>
        <dbReference type="EMBL" id="CAA2621178.1"/>
    </source>
</evidence>
<dbReference type="Proteomes" id="UP001189122">
    <property type="component" value="Unassembled WGS sequence"/>
</dbReference>
<proteinExistence type="predicted"/>
<accession>A0A7I8ISP7</accession>
<feature type="region of interest" description="Disordered" evidence="1">
    <location>
        <begin position="68"/>
        <end position="89"/>
    </location>
</feature>
<protein>
    <submittedName>
        <fullName evidence="2">Uncharacterized protein</fullName>
    </submittedName>
</protein>
<evidence type="ECO:0000256" key="1">
    <source>
        <dbReference type="SAM" id="MobiDB-lite"/>
    </source>
</evidence>
<organism evidence="2">
    <name type="scientific">Spirodela intermedia</name>
    <name type="common">Intermediate duckweed</name>
    <dbReference type="NCBI Taxonomy" id="51605"/>
    <lineage>
        <taxon>Eukaryota</taxon>
        <taxon>Viridiplantae</taxon>
        <taxon>Streptophyta</taxon>
        <taxon>Embryophyta</taxon>
        <taxon>Tracheophyta</taxon>
        <taxon>Spermatophyta</taxon>
        <taxon>Magnoliopsida</taxon>
        <taxon>Liliopsida</taxon>
        <taxon>Araceae</taxon>
        <taxon>Lemnoideae</taxon>
        <taxon>Spirodela</taxon>
    </lineage>
</organism>
<reference evidence="2 3" key="1">
    <citation type="submission" date="2019-12" db="EMBL/GenBank/DDBJ databases">
        <authorList>
            <person name="Scholz U."/>
            <person name="Mascher M."/>
            <person name="Fiebig A."/>
        </authorList>
    </citation>
    <scope>NUCLEOTIDE SEQUENCE</scope>
</reference>
<keyword evidence="3" id="KW-1185">Reference proteome</keyword>
<feature type="compositionally biased region" description="Basic and acidic residues" evidence="1">
    <location>
        <begin position="76"/>
        <end position="89"/>
    </location>
</feature>
<dbReference type="AlphaFoldDB" id="A0A7I8ISP7"/>
<dbReference type="EMBL" id="LR743593">
    <property type="protein sequence ID" value="CAA2621178.1"/>
    <property type="molecule type" value="Genomic_DNA"/>
</dbReference>
<gene>
    <name evidence="2" type="ORF">SI7747_06007292</name>
</gene>
<sequence>MKLYFFNENKIIILLVSLLDLYDHLVTTLLHGSTTFVLEDVLNLLMKYYHSKKNINAIYDEGLYMKGGRKHKRQKEKGSSRDKKSQSNA</sequence>
<name>A0A7I8ISP7_SPIIN</name>